<accession>A0A0J8S141</accession>
<dbReference type="EMBL" id="DS017022">
    <property type="protein sequence ID" value="KMU90506.1"/>
    <property type="molecule type" value="Genomic_DNA"/>
</dbReference>
<gene>
    <name evidence="1" type="ORF">CIHG_08395</name>
</gene>
<dbReference type="VEuPathDB" id="FungiDB:CIHG_08395"/>
<evidence type="ECO:0000313" key="1">
    <source>
        <dbReference type="EMBL" id="KMU90506.1"/>
    </source>
</evidence>
<dbReference type="AlphaFoldDB" id="A0A0J8S141"/>
<dbReference type="OrthoDB" id="4176220at2759"/>
<name>A0A0J8S141_COCIT</name>
<reference evidence="2" key="1">
    <citation type="journal article" date="2010" name="Genome Res.">
        <title>Population genomic sequencing of Coccidioides fungi reveals recent hybridization and transposon control.</title>
        <authorList>
            <person name="Neafsey D.E."/>
            <person name="Barker B.M."/>
            <person name="Sharpton T.J."/>
            <person name="Stajich J.E."/>
            <person name="Park D.J."/>
            <person name="Whiston E."/>
            <person name="Hung C.-Y."/>
            <person name="McMahan C."/>
            <person name="White J."/>
            <person name="Sykes S."/>
            <person name="Heiman D."/>
            <person name="Young S."/>
            <person name="Zeng Q."/>
            <person name="Abouelleil A."/>
            <person name="Aftuck L."/>
            <person name="Bessette D."/>
            <person name="Brown A."/>
            <person name="FitzGerald M."/>
            <person name="Lui A."/>
            <person name="Macdonald J.P."/>
            <person name="Priest M."/>
            <person name="Orbach M.J."/>
            <person name="Galgiani J.N."/>
            <person name="Kirkland T.N."/>
            <person name="Cole G.T."/>
            <person name="Birren B.W."/>
            <person name="Henn M.R."/>
            <person name="Taylor J.W."/>
            <person name="Rounsley S.D."/>
        </authorList>
    </citation>
    <scope>NUCLEOTIDE SEQUENCE [LARGE SCALE GENOMIC DNA]</scope>
    <source>
        <strain evidence="2">H538.4</strain>
    </source>
</reference>
<sequence>MLAIRDISAWAKRCWEDWTTKERPTYYEVLRAGGNAENLRLRLELFVIEVKIKFPEYATEATELVDQVLKALRHDHGGRRPEDVFIVWLNKEVPNREFFATPEHEQTMLKLWERWYDTEQLEKEFWGIRLHHEKGVQYGWMYLTEERVSQGLQCLREWLEGRQANPAC</sequence>
<proteinExistence type="predicted"/>
<evidence type="ECO:0000313" key="2">
    <source>
        <dbReference type="Proteomes" id="UP000054563"/>
    </source>
</evidence>
<organism evidence="1 2">
    <name type="scientific">Coccidioides immitis H538.4</name>
    <dbReference type="NCBI Taxonomy" id="396776"/>
    <lineage>
        <taxon>Eukaryota</taxon>
        <taxon>Fungi</taxon>
        <taxon>Dikarya</taxon>
        <taxon>Ascomycota</taxon>
        <taxon>Pezizomycotina</taxon>
        <taxon>Eurotiomycetes</taxon>
        <taxon>Eurotiomycetidae</taxon>
        <taxon>Onygenales</taxon>
        <taxon>Onygenaceae</taxon>
        <taxon>Coccidioides</taxon>
    </lineage>
</organism>
<dbReference type="Proteomes" id="UP000054563">
    <property type="component" value="Unassembled WGS sequence"/>
</dbReference>
<protein>
    <submittedName>
        <fullName evidence="1">Uncharacterized protein</fullName>
    </submittedName>
</protein>